<keyword evidence="3" id="KW-1185">Reference proteome</keyword>
<feature type="compositionally biased region" description="Low complexity" evidence="1">
    <location>
        <begin position="43"/>
        <end position="57"/>
    </location>
</feature>
<dbReference type="AlphaFoldDB" id="A0A2P8AIU1"/>
<reference evidence="2 3" key="1">
    <citation type="submission" date="2017-05" db="EMBL/GenBank/DDBJ databases">
        <title>Draft genome sequence of Elsinoe australis.</title>
        <authorList>
            <person name="Cheng Q."/>
        </authorList>
    </citation>
    <scope>NUCLEOTIDE SEQUENCE [LARGE SCALE GENOMIC DNA]</scope>
    <source>
        <strain evidence="2 3">NL1</strain>
    </source>
</reference>
<feature type="region of interest" description="Disordered" evidence="1">
    <location>
        <begin position="1"/>
        <end position="209"/>
    </location>
</feature>
<proteinExistence type="predicted"/>
<dbReference type="EMBL" id="NHZQ01000003">
    <property type="protein sequence ID" value="PSK60357.1"/>
    <property type="molecule type" value="Genomic_DNA"/>
</dbReference>
<feature type="compositionally biased region" description="Basic and acidic residues" evidence="1">
    <location>
        <begin position="11"/>
        <end position="41"/>
    </location>
</feature>
<dbReference type="Proteomes" id="UP000243723">
    <property type="component" value="Unassembled WGS sequence"/>
</dbReference>
<evidence type="ECO:0000256" key="1">
    <source>
        <dbReference type="SAM" id="MobiDB-lite"/>
    </source>
</evidence>
<comment type="caution">
    <text evidence="2">The sequence shown here is derived from an EMBL/GenBank/DDBJ whole genome shotgun (WGS) entry which is preliminary data.</text>
</comment>
<feature type="compositionally biased region" description="Polar residues" evidence="1">
    <location>
        <begin position="377"/>
        <end position="402"/>
    </location>
</feature>
<feature type="compositionally biased region" description="Basic residues" evidence="1">
    <location>
        <begin position="300"/>
        <end position="310"/>
    </location>
</feature>
<protein>
    <recommendedName>
        <fullName evidence="4">Myb-like domain-containing protein</fullName>
    </recommendedName>
</protein>
<feature type="compositionally biased region" description="Polar residues" evidence="1">
    <location>
        <begin position="281"/>
        <end position="293"/>
    </location>
</feature>
<dbReference type="OrthoDB" id="10426127at2759"/>
<evidence type="ECO:0000313" key="3">
    <source>
        <dbReference type="Proteomes" id="UP000243723"/>
    </source>
</evidence>
<feature type="compositionally biased region" description="Polar residues" evidence="1">
    <location>
        <begin position="188"/>
        <end position="205"/>
    </location>
</feature>
<feature type="compositionally biased region" description="Low complexity" evidence="1">
    <location>
        <begin position="107"/>
        <end position="125"/>
    </location>
</feature>
<organism evidence="2 3">
    <name type="scientific">Elsinoe australis</name>
    <dbReference type="NCBI Taxonomy" id="40998"/>
    <lineage>
        <taxon>Eukaryota</taxon>
        <taxon>Fungi</taxon>
        <taxon>Dikarya</taxon>
        <taxon>Ascomycota</taxon>
        <taxon>Pezizomycotina</taxon>
        <taxon>Dothideomycetes</taxon>
        <taxon>Dothideomycetidae</taxon>
        <taxon>Myriangiales</taxon>
        <taxon>Elsinoaceae</taxon>
        <taxon>Elsinoe</taxon>
    </lineage>
</organism>
<gene>
    <name evidence="2" type="ORF">B9Z65_507</name>
</gene>
<feature type="compositionally biased region" description="Basic residues" evidence="1">
    <location>
        <begin position="323"/>
        <end position="332"/>
    </location>
</feature>
<feature type="compositionally biased region" description="Low complexity" evidence="1">
    <location>
        <begin position="461"/>
        <end position="483"/>
    </location>
</feature>
<evidence type="ECO:0000313" key="2">
    <source>
        <dbReference type="EMBL" id="PSK60357.1"/>
    </source>
</evidence>
<sequence>MSHTTRSASPADRDAQAPAEERSQRDSPNRAESLLPDRDPSTPRAAPRLAARARAALVPGSWPPVPDITGIQYGHREEYTTTSERSSPFGPATRVRGRRPEWGSTHATSPPRSASRVRSSTAAASIFRRRDNAAAHPTTRSRGSAAANPITEPRGNAAATPTTRSHGSAAAETTRRPGSIAALPSARSPRNATGPETTNLTQDTAPQLGRYHRFVGQRLDLREQNSNGPWTAEDNATLVRLRADNVPHEQVAYVLGRSSLACRLHHHHIKKKQEDAAAAATTIQGNTRQNGTTPDDPRTKRPSKKRKKSGSKSSDSPSEGRPKKAARGKKQKAVQQEEPAVAGPSALTRQQRQADYDALNARHHRPAPEVEQETTADESTIVHTSSTTLDEPQPRSANQQWQMRELAARPEQPQPTRLHREESEPPSDNSMHSLAEACEYVRRRDGEMVSPREAPLPPPARLRSPSPLRLRSPPLPRIRSPPLVFGPVLYAPPRLTDPSPTFSEREVRLSRRSLADDVGVTGPVIGGPLPDQPTPLDRERVPSMDDLQNGVRAREMLPHWLALFARNERERAARRGTEAEVQLREQQHREEEKEEDKGEQWEWHRRQTHH</sequence>
<evidence type="ECO:0008006" key="4">
    <source>
        <dbReference type="Google" id="ProtNLM"/>
    </source>
</evidence>
<accession>A0A2P8AIU1</accession>
<feature type="region of interest" description="Disordered" evidence="1">
    <location>
        <begin position="571"/>
        <end position="610"/>
    </location>
</feature>
<feature type="region of interest" description="Disordered" evidence="1">
    <location>
        <begin position="271"/>
        <end position="542"/>
    </location>
</feature>
<name>A0A2P8AIU1_9PEZI</name>
<feature type="compositionally biased region" description="Basic and acidic residues" evidence="1">
    <location>
        <begin position="503"/>
        <end position="515"/>
    </location>
</feature>